<dbReference type="GO" id="GO:0008448">
    <property type="term" value="F:N-acetylglucosamine-6-phosphate deacetylase activity"/>
    <property type="evidence" value="ECO:0007669"/>
    <property type="project" value="InterPro"/>
</dbReference>
<keyword evidence="2 7" id="KW-0479">Metal-binding</keyword>
<dbReference type="AlphaFoldDB" id="A0A516GUI8"/>
<evidence type="ECO:0000256" key="7">
    <source>
        <dbReference type="PIRSR" id="PIRSR038994-3"/>
    </source>
</evidence>
<evidence type="ECO:0000313" key="10">
    <source>
        <dbReference type="Proteomes" id="UP000319209"/>
    </source>
</evidence>
<evidence type="ECO:0000256" key="5">
    <source>
        <dbReference type="PIRSR" id="PIRSR038994-1"/>
    </source>
</evidence>
<protein>
    <submittedName>
        <fullName evidence="9">Amidohydrolase family protein</fullName>
    </submittedName>
</protein>
<dbReference type="InterPro" id="IPR032466">
    <property type="entry name" value="Metal_Hydrolase"/>
</dbReference>
<evidence type="ECO:0000256" key="1">
    <source>
        <dbReference type="ARBA" id="ARBA00010716"/>
    </source>
</evidence>
<dbReference type="PANTHER" id="PTHR11113:SF14">
    <property type="entry name" value="N-ACETYLGLUCOSAMINE-6-PHOSPHATE DEACETYLASE"/>
    <property type="match status" value="1"/>
</dbReference>
<feature type="binding site" evidence="6">
    <location>
        <position position="133"/>
    </location>
    <ligand>
        <name>substrate</name>
    </ligand>
</feature>
<dbReference type="PIRSF" id="PIRSF038994">
    <property type="entry name" value="NagA"/>
    <property type="match status" value="1"/>
</dbReference>
<sequence>MIFKGLDYNTHKPIKVEVKNNIISSIIADEACFDYDCFIAPGLIDLQLNGFNGIDLNTEGFTSLDIKRLTHFLFEKGVTTFLPTVITNSNEAIHTLLKRIVHACKIYPEVNASIGGIHLEGPFLSKADGPRGAHDIQYIQAPNWELFSQWQNTANGKIKIITISPEWPEAIHFIKQCVASGVIVSIGHTSATPEQINNAIQAGATMSTHLGNGSHAMLPRHQNYIFEQLASEVLWTTVIADGFHIPDALLKIFIKTKPFKTILISDATSFAGLPSGSYTAHIGGEVFLNKNGKLHLKDKPNLLAGSAQSLLWGVNQLVKKNIVSLQESWDMGSVKPSELINTTNSNGLKVGHQADLVLFKFNNDVIEIVQTVKSGTVVYSK</sequence>
<dbReference type="GO" id="GO:0006046">
    <property type="term" value="P:N-acetylglucosamine catabolic process"/>
    <property type="evidence" value="ECO:0007669"/>
    <property type="project" value="TreeGrafter"/>
</dbReference>
<feature type="binding site" evidence="7">
    <location>
        <position position="209"/>
    </location>
    <ligand>
        <name>Zn(2+)</name>
        <dbReference type="ChEBI" id="CHEBI:29105"/>
    </ligand>
</feature>
<evidence type="ECO:0000256" key="6">
    <source>
        <dbReference type="PIRSR" id="PIRSR038994-2"/>
    </source>
</evidence>
<feature type="binding site" evidence="6">
    <location>
        <begin position="303"/>
        <end position="305"/>
    </location>
    <ligand>
        <name>substrate</name>
    </ligand>
</feature>
<reference evidence="9 10" key="1">
    <citation type="submission" date="2019-07" db="EMBL/GenBank/DDBJ databases">
        <title>Genome sequencing for Formosa sp. PS13.</title>
        <authorList>
            <person name="Park S.-J."/>
        </authorList>
    </citation>
    <scope>NUCLEOTIDE SEQUENCE [LARGE SCALE GENOMIC DNA]</scope>
    <source>
        <strain evidence="9 10">PS13</strain>
    </source>
</reference>
<feature type="domain" description="Amidohydrolase-related" evidence="8">
    <location>
        <begin position="38"/>
        <end position="378"/>
    </location>
</feature>
<proteinExistence type="inferred from homology"/>
<dbReference type="Pfam" id="PF01979">
    <property type="entry name" value="Amidohydro_1"/>
    <property type="match status" value="1"/>
</dbReference>
<dbReference type="GO" id="GO:0046872">
    <property type="term" value="F:metal ion binding"/>
    <property type="evidence" value="ECO:0007669"/>
    <property type="project" value="UniProtKB-KW"/>
</dbReference>
<evidence type="ECO:0000313" key="9">
    <source>
        <dbReference type="EMBL" id="QDO95181.1"/>
    </source>
</evidence>
<feature type="active site" description="Proton donor/acceptor" evidence="5">
    <location>
        <position position="266"/>
    </location>
</feature>
<dbReference type="RefSeq" id="WP_143382089.1">
    <property type="nucleotide sequence ID" value="NZ_CP041637.1"/>
</dbReference>
<evidence type="ECO:0000256" key="4">
    <source>
        <dbReference type="PIRNR" id="PIRNR038994"/>
    </source>
</evidence>
<feature type="binding site" evidence="6">
    <location>
        <position position="244"/>
    </location>
    <ligand>
        <name>substrate</name>
    </ligand>
</feature>
<feature type="binding site" evidence="6">
    <location>
        <begin position="212"/>
        <end position="213"/>
    </location>
    <ligand>
        <name>substrate</name>
    </ligand>
</feature>
<dbReference type="KEGG" id="fop:FNB79_14765"/>
<evidence type="ECO:0000256" key="3">
    <source>
        <dbReference type="ARBA" id="ARBA00022801"/>
    </source>
</evidence>
<dbReference type="Gene3D" id="3.20.20.140">
    <property type="entry name" value="Metal-dependent hydrolases"/>
    <property type="match status" value="1"/>
</dbReference>
<comment type="cofactor">
    <cofactor evidence="7">
        <name>a divalent metal cation</name>
        <dbReference type="ChEBI" id="CHEBI:60240"/>
    </cofactor>
    <text evidence="7">Binds 1 divalent metal cation per subunit.</text>
</comment>
<gene>
    <name evidence="9" type="ORF">FNB79_14765</name>
</gene>
<feature type="binding site" evidence="7">
    <location>
        <position position="120"/>
    </location>
    <ligand>
        <name>Zn(2+)</name>
        <dbReference type="ChEBI" id="CHEBI:29105"/>
    </ligand>
</feature>
<keyword evidence="4" id="KW-0119">Carbohydrate metabolism</keyword>
<dbReference type="SUPFAM" id="SSF51556">
    <property type="entry name" value="Metallo-dependent hydrolases"/>
    <property type="match status" value="1"/>
</dbReference>
<accession>A0A516GUI8</accession>
<keyword evidence="3 4" id="KW-0378">Hydrolase</keyword>
<comment type="similarity">
    <text evidence="1 4">Belongs to the metallo-dependent hydrolases superfamily. NagA family.</text>
</comment>
<evidence type="ECO:0000256" key="2">
    <source>
        <dbReference type="ARBA" id="ARBA00022723"/>
    </source>
</evidence>
<dbReference type="InterPro" id="IPR003764">
    <property type="entry name" value="GlcNAc_6-P_deAcase"/>
</dbReference>
<evidence type="ECO:0000259" key="8">
    <source>
        <dbReference type="Pfam" id="PF01979"/>
    </source>
</evidence>
<keyword evidence="10" id="KW-1185">Reference proteome</keyword>
<dbReference type="OrthoDB" id="9776488at2"/>
<dbReference type="Proteomes" id="UP000319209">
    <property type="component" value="Chromosome"/>
</dbReference>
<dbReference type="EMBL" id="CP041637">
    <property type="protein sequence ID" value="QDO95181.1"/>
    <property type="molecule type" value="Genomic_DNA"/>
</dbReference>
<feature type="binding site" evidence="6">
    <location>
        <position position="220"/>
    </location>
    <ligand>
        <name>substrate</name>
    </ligand>
</feature>
<feature type="binding site" evidence="7">
    <location>
        <position position="188"/>
    </location>
    <ligand>
        <name>Zn(2+)</name>
        <dbReference type="ChEBI" id="CHEBI:29105"/>
    </ligand>
</feature>
<dbReference type="InterPro" id="IPR006680">
    <property type="entry name" value="Amidohydro-rel"/>
</dbReference>
<name>A0A516GUI8_9FLAO</name>
<dbReference type="PANTHER" id="PTHR11113">
    <property type="entry name" value="N-ACETYLGLUCOSAMINE-6-PHOSPHATE DEACETYLASE"/>
    <property type="match status" value="1"/>
</dbReference>
<organism evidence="9 10">
    <name type="scientific">Formosa sediminum</name>
    <dbReference type="NCBI Taxonomy" id="2594004"/>
    <lineage>
        <taxon>Bacteria</taxon>
        <taxon>Pseudomonadati</taxon>
        <taxon>Bacteroidota</taxon>
        <taxon>Flavobacteriia</taxon>
        <taxon>Flavobacteriales</taxon>
        <taxon>Flavobacteriaceae</taxon>
        <taxon>Formosa</taxon>
    </lineage>
</organism>